<dbReference type="Proteomes" id="UP000198211">
    <property type="component" value="Unassembled WGS sequence"/>
</dbReference>
<dbReference type="Pfam" id="PF17917">
    <property type="entry name" value="RT_RNaseH"/>
    <property type="match status" value="1"/>
</dbReference>
<dbReference type="InterPro" id="IPR012337">
    <property type="entry name" value="RNaseH-like_sf"/>
</dbReference>
<evidence type="ECO:0000256" key="3">
    <source>
        <dbReference type="ARBA" id="ARBA00022722"/>
    </source>
</evidence>
<dbReference type="Gene3D" id="3.30.420.10">
    <property type="entry name" value="Ribonuclease H-like superfamily/Ribonuclease H"/>
    <property type="match status" value="1"/>
</dbReference>
<evidence type="ECO:0000313" key="9">
    <source>
        <dbReference type="Proteomes" id="UP000198211"/>
    </source>
</evidence>
<evidence type="ECO:0000256" key="4">
    <source>
        <dbReference type="ARBA" id="ARBA00022759"/>
    </source>
</evidence>
<dbReference type="AlphaFoldDB" id="A0A225WIG1"/>
<keyword evidence="6" id="KW-0695">RNA-directed DNA polymerase</keyword>
<keyword evidence="1" id="KW-0808">Transferase</keyword>
<protein>
    <submittedName>
        <fullName evidence="8">Pol Polyprotein</fullName>
    </submittedName>
</protein>
<dbReference type="GO" id="GO:0003964">
    <property type="term" value="F:RNA-directed DNA polymerase activity"/>
    <property type="evidence" value="ECO:0007669"/>
    <property type="project" value="UniProtKB-KW"/>
</dbReference>
<dbReference type="OrthoDB" id="119408at2759"/>
<keyword evidence="9" id="KW-1185">Reference proteome</keyword>
<dbReference type="EMBL" id="NBNE01000896">
    <property type="protein sequence ID" value="OWZ16640.1"/>
    <property type="molecule type" value="Genomic_DNA"/>
</dbReference>
<reference evidence="9" key="1">
    <citation type="submission" date="2017-03" db="EMBL/GenBank/DDBJ databases">
        <title>Phytopthora megakarya and P. palmivora, two closely related causual agents of cacao black pod achieved similar genome size and gene model numbers by different mechanisms.</title>
        <authorList>
            <person name="Ali S."/>
            <person name="Shao J."/>
            <person name="Larry D.J."/>
            <person name="Kronmiller B."/>
            <person name="Shen D."/>
            <person name="Strem M.D."/>
            <person name="Melnick R.L."/>
            <person name="Guiltinan M.J."/>
            <person name="Tyler B.M."/>
            <person name="Meinhardt L.W."/>
            <person name="Bailey B.A."/>
        </authorList>
    </citation>
    <scope>NUCLEOTIDE SEQUENCE [LARGE SCALE GENOMIC DNA]</scope>
    <source>
        <strain evidence="9">zdho120</strain>
    </source>
</reference>
<evidence type="ECO:0000256" key="1">
    <source>
        <dbReference type="ARBA" id="ARBA00022679"/>
    </source>
</evidence>
<organism evidence="8 9">
    <name type="scientific">Phytophthora megakarya</name>
    <dbReference type="NCBI Taxonomy" id="4795"/>
    <lineage>
        <taxon>Eukaryota</taxon>
        <taxon>Sar</taxon>
        <taxon>Stramenopiles</taxon>
        <taxon>Oomycota</taxon>
        <taxon>Peronosporomycetes</taxon>
        <taxon>Peronosporales</taxon>
        <taxon>Peronosporaceae</taxon>
        <taxon>Phytophthora</taxon>
    </lineage>
</organism>
<keyword evidence="2" id="KW-0548">Nucleotidyltransferase</keyword>
<dbReference type="InterPro" id="IPR043128">
    <property type="entry name" value="Rev_trsase/Diguanyl_cyclase"/>
</dbReference>
<dbReference type="FunFam" id="3.30.70.270:FF:000020">
    <property type="entry name" value="Transposon Tf2-6 polyprotein-like Protein"/>
    <property type="match status" value="1"/>
</dbReference>
<dbReference type="InterPro" id="IPR050951">
    <property type="entry name" value="Retrovirus_Pol_polyprotein"/>
</dbReference>
<dbReference type="CDD" id="cd01647">
    <property type="entry name" value="RT_LTR"/>
    <property type="match status" value="1"/>
</dbReference>
<keyword evidence="3" id="KW-0540">Nuclease</keyword>
<dbReference type="InterPro" id="IPR001584">
    <property type="entry name" value="Integrase_cat-core"/>
</dbReference>
<dbReference type="PANTHER" id="PTHR37984:SF5">
    <property type="entry name" value="PROTEIN NYNRIN-LIKE"/>
    <property type="match status" value="1"/>
</dbReference>
<dbReference type="CDD" id="cd09274">
    <property type="entry name" value="RNase_HI_RT_Ty3"/>
    <property type="match status" value="1"/>
</dbReference>
<name>A0A225WIG1_9STRA</name>
<feature type="domain" description="Integrase catalytic" evidence="7">
    <location>
        <begin position="418"/>
        <end position="579"/>
    </location>
</feature>
<accession>A0A225WIG1</accession>
<dbReference type="InterPro" id="IPR043502">
    <property type="entry name" value="DNA/RNA_pol_sf"/>
</dbReference>
<dbReference type="Gene3D" id="3.30.70.270">
    <property type="match status" value="2"/>
</dbReference>
<dbReference type="InterPro" id="IPR036397">
    <property type="entry name" value="RNaseH_sf"/>
</dbReference>
<dbReference type="PROSITE" id="PS50994">
    <property type="entry name" value="INTEGRASE"/>
    <property type="match status" value="1"/>
</dbReference>
<comment type="caution">
    <text evidence="8">The sequence shown here is derived from an EMBL/GenBank/DDBJ whole genome shotgun (WGS) entry which is preliminary data.</text>
</comment>
<dbReference type="GO" id="GO:0003676">
    <property type="term" value="F:nucleic acid binding"/>
    <property type="evidence" value="ECO:0007669"/>
    <property type="project" value="InterPro"/>
</dbReference>
<evidence type="ECO:0000256" key="2">
    <source>
        <dbReference type="ARBA" id="ARBA00022695"/>
    </source>
</evidence>
<sequence>MRFDDYEIPLALDYKPMYAKPYAIPRSQETKAKEVIQRLINAVVLEQIYDSEMASPAFDYRLLNKFLRRRPYYVPRIREILMRLTKAKCISTFDANLGYYARRLANQSRPITAFCLPFGKFQYKRLPMGISTAPDECQIHPQKQHDEEHLEHLEHLCIVFERLERFNVILNGKKCHILREEVDYLGYTLSPEGIKPHAKKIQAIQQIVVPRNRKELRRFLGMISYYRDMVPNKSMLCKPLHRFTSSNVPFTWLLIDTEAFGAIQRAFAEAVLLSFPYLDKPFQLYADASGSQLGGPVMQDTKIIACYSRTLTKHQINYTTMELELLSIVELLREYRTILLGFPVVVNTDHKNLIYPIESSLRVKRWKLLLVEYRLSMRYIEGMNNVGADVFSRIRFTTDESKSLFDEMCAASDEVECIMHGPVLRDHQDADEMQLGKRVIVPDSLRDDIISWYHRNLGHPAIGVQPDKESLTKAESFDRDWHCRYPLPRKVVHDQRPEFTGEEFQELLRSYGINVQPIAAKNPQANAICERMHLEIGTVLRCHEGAGWRKVIYYPVFAVRASYHSILNASPGQLVFGQDMISSQLHDANWSYLSKRRFNAFLADNDRENDKRLEHFYKAGDQVLLRIPKHFRSKLKREADGPFPIKTVHDNDTVTLDKGTIQQQVSFRRIFPR</sequence>
<dbReference type="PANTHER" id="PTHR37984">
    <property type="entry name" value="PROTEIN CBG26694"/>
    <property type="match status" value="1"/>
</dbReference>
<dbReference type="Gene3D" id="3.10.10.10">
    <property type="entry name" value="HIV Type 1 Reverse Transcriptase, subunit A, domain 1"/>
    <property type="match status" value="1"/>
</dbReference>
<keyword evidence="5" id="KW-0378">Hydrolase</keyword>
<evidence type="ECO:0000256" key="6">
    <source>
        <dbReference type="ARBA" id="ARBA00022918"/>
    </source>
</evidence>
<dbReference type="SUPFAM" id="SSF53098">
    <property type="entry name" value="Ribonuclease H-like"/>
    <property type="match status" value="1"/>
</dbReference>
<evidence type="ECO:0000256" key="5">
    <source>
        <dbReference type="ARBA" id="ARBA00022801"/>
    </source>
</evidence>
<proteinExistence type="predicted"/>
<dbReference type="GO" id="GO:0016787">
    <property type="term" value="F:hydrolase activity"/>
    <property type="evidence" value="ECO:0007669"/>
    <property type="project" value="UniProtKB-KW"/>
</dbReference>
<evidence type="ECO:0000259" key="7">
    <source>
        <dbReference type="PROSITE" id="PS50994"/>
    </source>
</evidence>
<dbReference type="SUPFAM" id="SSF56672">
    <property type="entry name" value="DNA/RNA polymerases"/>
    <property type="match status" value="1"/>
</dbReference>
<dbReference type="GO" id="GO:0015074">
    <property type="term" value="P:DNA integration"/>
    <property type="evidence" value="ECO:0007669"/>
    <property type="project" value="InterPro"/>
</dbReference>
<evidence type="ECO:0000313" key="8">
    <source>
        <dbReference type="EMBL" id="OWZ16640.1"/>
    </source>
</evidence>
<dbReference type="STRING" id="4795.A0A225WIG1"/>
<gene>
    <name evidence="8" type="ORF">PHMEG_0009536</name>
</gene>
<dbReference type="InterPro" id="IPR041373">
    <property type="entry name" value="RT_RNaseH"/>
</dbReference>
<dbReference type="GO" id="GO:0004519">
    <property type="term" value="F:endonuclease activity"/>
    <property type="evidence" value="ECO:0007669"/>
    <property type="project" value="UniProtKB-KW"/>
</dbReference>
<keyword evidence="4" id="KW-0255">Endonuclease</keyword>